<feature type="compositionally biased region" description="Low complexity" evidence="7">
    <location>
        <begin position="168"/>
        <end position="181"/>
    </location>
</feature>
<evidence type="ECO:0000256" key="7">
    <source>
        <dbReference type="SAM" id="MobiDB-lite"/>
    </source>
</evidence>
<accession>A0ABR2PSC9</accession>
<evidence type="ECO:0000313" key="10">
    <source>
        <dbReference type="Proteomes" id="UP001396334"/>
    </source>
</evidence>
<dbReference type="InterPro" id="IPR006458">
    <property type="entry name" value="Ovate_C"/>
</dbReference>
<organism evidence="9 10">
    <name type="scientific">Hibiscus sabdariffa</name>
    <name type="common">roselle</name>
    <dbReference type="NCBI Taxonomy" id="183260"/>
    <lineage>
        <taxon>Eukaryota</taxon>
        <taxon>Viridiplantae</taxon>
        <taxon>Streptophyta</taxon>
        <taxon>Embryophyta</taxon>
        <taxon>Tracheophyta</taxon>
        <taxon>Spermatophyta</taxon>
        <taxon>Magnoliopsida</taxon>
        <taxon>eudicotyledons</taxon>
        <taxon>Gunneridae</taxon>
        <taxon>Pentapetalae</taxon>
        <taxon>rosids</taxon>
        <taxon>malvids</taxon>
        <taxon>Malvales</taxon>
        <taxon>Malvaceae</taxon>
        <taxon>Malvoideae</taxon>
        <taxon>Hibiscus</taxon>
    </lineage>
</organism>
<keyword evidence="2 6" id="KW-0678">Repressor</keyword>
<dbReference type="PROSITE" id="PS51754">
    <property type="entry name" value="OVATE"/>
    <property type="match status" value="1"/>
</dbReference>
<sequence>MAMENRFKLRISRIFRSSFSSCRNRNVSDDVEKAVFSLENHNKSASPPPPKDRSLPSICKPRCPYESSQETLPRRRKVSAKAPPASPMPRLNLFSECRDFGFYEKKKSSAAKKKKNSKRVHVKHNNMSFNPMFFSSSSHQSVNHGGRGRGRGWWWFSSEDDETETLFSSMSLSSSDSSSESPRQQHRDHRRKRNARRRRAKSGNNKVKDSFAVVKSSDDPYTDFRASMVEMIVEREIFEAKELEQLLKCFLSLNSHHHHRVIVEVFTEIYKTLFSNWS</sequence>
<evidence type="ECO:0000256" key="4">
    <source>
        <dbReference type="ARBA" id="ARBA00023163"/>
    </source>
</evidence>
<dbReference type="EMBL" id="JBBPBN010000052">
    <property type="protein sequence ID" value="KAK8991355.1"/>
    <property type="molecule type" value="Genomic_DNA"/>
</dbReference>
<feature type="compositionally biased region" description="Basic residues" evidence="7">
    <location>
        <begin position="184"/>
        <end position="201"/>
    </location>
</feature>
<evidence type="ECO:0000256" key="1">
    <source>
        <dbReference type="ARBA" id="ARBA00004123"/>
    </source>
</evidence>
<evidence type="ECO:0000256" key="6">
    <source>
        <dbReference type="RuleBase" id="RU367028"/>
    </source>
</evidence>
<evidence type="ECO:0000256" key="5">
    <source>
        <dbReference type="ARBA" id="ARBA00023242"/>
    </source>
</evidence>
<evidence type="ECO:0000256" key="3">
    <source>
        <dbReference type="ARBA" id="ARBA00023015"/>
    </source>
</evidence>
<dbReference type="InterPro" id="IPR038933">
    <property type="entry name" value="Ovate"/>
</dbReference>
<reference evidence="9 10" key="1">
    <citation type="journal article" date="2024" name="G3 (Bethesda)">
        <title>Genome assembly of Hibiscus sabdariffa L. provides insights into metabolisms of medicinal natural products.</title>
        <authorList>
            <person name="Kim T."/>
        </authorList>
    </citation>
    <scope>NUCLEOTIDE SEQUENCE [LARGE SCALE GENOMIC DNA]</scope>
    <source>
        <strain evidence="9">TK-2024</strain>
        <tissue evidence="9">Old leaves</tissue>
    </source>
</reference>
<dbReference type="PANTHER" id="PTHR33057:SF17">
    <property type="entry name" value="TRANSCRIPTION REPRESSOR OFP8"/>
    <property type="match status" value="1"/>
</dbReference>
<comment type="subcellular location">
    <subcellularLocation>
        <location evidence="1 6">Nucleus</location>
    </subcellularLocation>
</comment>
<dbReference type="Proteomes" id="UP001396334">
    <property type="component" value="Unassembled WGS sequence"/>
</dbReference>
<feature type="region of interest" description="Disordered" evidence="7">
    <location>
        <begin position="40"/>
        <end position="87"/>
    </location>
</feature>
<name>A0ABR2PSC9_9ROSI</name>
<evidence type="ECO:0000259" key="8">
    <source>
        <dbReference type="PROSITE" id="PS51754"/>
    </source>
</evidence>
<evidence type="ECO:0000313" key="9">
    <source>
        <dbReference type="EMBL" id="KAK8991355.1"/>
    </source>
</evidence>
<feature type="domain" description="OVATE" evidence="8">
    <location>
        <begin position="213"/>
        <end position="272"/>
    </location>
</feature>
<keyword evidence="3 6" id="KW-0805">Transcription regulation</keyword>
<comment type="function">
    <text evidence="6">Transcriptional repressor that regulates multiple aspects of plant growth and development.</text>
</comment>
<dbReference type="NCBIfam" id="TIGR01568">
    <property type="entry name" value="A_thal_3678"/>
    <property type="match status" value="1"/>
</dbReference>
<proteinExistence type="predicted"/>
<comment type="caution">
    <text evidence="9">The sequence shown here is derived from an EMBL/GenBank/DDBJ whole genome shotgun (WGS) entry which is preliminary data.</text>
</comment>
<keyword evidence="10" id="KW-1185">Reference proteome</keyword>
<gene>
    <name evidence="9" type="ORF">V6N11_062371</name>
</gene>
<protein>
    <recommendedName>
        <fullName evidence="6">Transcription repressor</fullName>
    </recommendedName>
    <alternativeName>
        <fullName evidence="6">Ovate family protein</fullName>
    </alternativeName>
</protein>
<evidence type="ECO:0000256" key="2">
    <source>
        <dbReference type="ARBA" id="ARBA00022491"/>
    </source>
</evidence>
<dbReference type="Pfam" id="PF04844">
    <property type="entry name" value="Ovate"/>
    <property type="match status" value="1"/>
</dbReference>
<feature type="region of interest" description="Disordered" evidence="7">
    <location>
        <begin position="167"/>
        <end position="209"/>
    </location>
</feature>
<keyword evidence="4 6" id="KW-0804">Transcription</keyword>
<keyword evidence="5 6" id="KW-0539">Nucleus</keyword>
<dbReference type="PANTHER" id="PTHR33057">
    <property type="entry name" value="TRANSCRIPTION REPRESSOR OFP7-RELATED"/>
    <property type="match status" value="1"/>
</dbReference>